<gene>
    <name evidence="3" type="ORF">DN757_20735</name>
</gene>
<dbReference type="PROSITE" id="PS51272">
    <property type="entry name" value="SLH"/>
    <property type="match status" value="2"/>
</dbReference>
<evidence type="ECO:0000313" key="3">
    <source>
        <dbReference type="EMBL" id="PZT53784.1"/>
    </source>
</evidence>
<dbReference type="InterPro" id="IPR001119">
    <property type="entry name" value="SLH_dom"/>
</dbReference>
<feature type="domain" description="SLH" evidence="2">
    <location>
        <begin position="1266"/>
        <end position="1329"/>
    </location>
</feature>
<dbReference type="PANTHER" id="PTHR43308">
    <property type="entry name" value="OUTER MEMBRANE PROTEIN ALPHA-RELATED"/>
    <property type="match status" value="1"/>
</dbReference>
<organism evidence="3 4">
    <name type="scientific">Paenibacillus silvae</name>
    <dbReference type="NCBI Taxonomy" id="1325358"/>
    <lineage>
        <taxon>Bacteria</taxon>
        <taxon>Bacillati</taxon>
        <taxon>Bacillota</taxon>
        <taxon>Bacilli</taxon>
        <taxon>Bacillales</taxon>
        <taxon>Paenibacillaceae</taxon>
        <taxon>Paenibacillus</taxon>
    </lineage>
</organism>
<feature type="compositionally biased region" description="Low complexity" evidence="1">
    <location>
        <begin position="886"/>
        <end position="899"/>
    </location>
</feature>
<dbReference type="RefSeq" id="WP_111272090.1">
    <property type="nucleotide sequence ID" value="NZ_QKWW01000062.1"/>
</dbReference>
<dbReference type="PANTHER" id="PTHR43308:SF1">
    <property type="entry name" value="OUTER MEMBRANE PROTEIN ALPHA"/>
    <property type="match status" value="1"/>
</dbReference>
<evidence type="ECO:0000259" key="2">
    <source>
        <dbReference type="PROSITE" id="PS51272"/>
    </source>
</evidence>
<dbReference type="EMBL" id="QKWW01000062">
    <property type="protein sequence ID" value="PZT53784.1"/>
    <property type="molecule type" value="Genomic_DNA"/>
</dbReference>
<protein>
    <recommendedName>
        <fullName evidence="2">SLH domain-containing protein</fullName>
    </recommendedName>
</protein>
<accession>A0A2W6NCT4</accession>
<feature type="region of interest" description="Disordered" evidence="1">
    <location>
        <begin position="864"/>
        <end position="902"/>
    </location>
</feature>
<proteinExistence type="predicted"/>
<dbReference type="Proteomes" id="UP000249204">
    <property type="component" value="Unassembled WGS sequence"/>
</dbReference>
<dbReference type="Pfam" id="PF00395">
    <property type="entry name" value="SLH"/>
    <property type="match status" value="3"/>
</dbReference>
<evidence type="ECO:0000256" key="1">
    <source>
        <dbReference type="SAM" id="MobiDB-lite"/>
    </source>
</evidence>
<feature type="domain" description="SLH" evidence="2">
    <location>
        <begin position="1183"/>
        <end position="1246"/>
    </location>
</feature>
<sequence length="1351" mass="149252">MFRKIVSFLLVAVMLLQIVSPGGVVSAKSYPFELINMERQGYDDSNPGEKIANVRNVLEEGELLELPEGYAALSEDQKNEIARGMILLIPSDVQYESDNHAVYAFKLIYNLSVIPGQFEINALGEKMDQVYSSLGKWNSYFSGVDKSEWTQDASRYMQLTGADLTMFLDNILLYNIVFKNSGATIYHNSQLEMMHEKLDEYIEINKANDIDSMNGAINSLFGIYMMFLLQVGQTEGVRPFVFNMDKMSTLQNEEARNELAQWMLDHKDDGYETVSDVQKAFDAFFEPGLTKYNQLKKAADQGNAEDFIEEAIELLSDKNFITTPDFEQLSTEDQKAIVIYMLNLDPPTSDGYANKGQVQFLVQSAQKALEFIRAYGGQNAISSLDALYLNQFDRKLYFDYPAAESMFYKNIETYLQFSNIEKEMTADIMGLRSKRNNAVKGVLSYIDSAVQDTPSINSTGQSTDEMMFVLEKLQDLQEKVEEHNANSSQEPINNFPLDVSKINELETNEDWQKLANHMIVERPSGGYATFVQIQAAFDKFFTDDNGTDALSVLNAAKKSGSTAAMRTAMEDPDLGITFPEGYGAVSLEVRDFIADFLIKNVRNDFDNKGQVQYMIELGYLAQSVWEQNQLSTLKTKLDLLAQQLVNGTLHFNDQQTYGLRSIGEKYLERSKVDKGVFAYNYLHAIAFERLEGEFAGDIVNPDIVLSLFSMPYTSFGESNSTPLMNQWLDKAMNDQLEGEAFFNKYKFDRTGALDLSKRVELSPEVRMELAEWVLNEQDSYEDIGNLQYVINRFFTAPKIQGDDINNKITGLDDTMEISFDGKLSWIDLASIQKVDLSGDKTVWVRYKAIRDQLPGRAVKIVFTANGDSSNGGSTPNPGNNTGGGSSTSTPVTSTPAPTTKQEQIVVDVNGVDGTNLTKTPITRTTETNGTVKDLVKMTDSIAKQSVEKAKQLGTDTARIVIPDTKDAVSETRVEVPKTAVKELSDGSLKLEISTQNVAISIPTKSIAGFDQDLYFRIVPLKKESERKEVEDRAKKEQVIQQAAPNANVRVLARPVEIETNMQSREVTLTLPLGNSLPTDAAARQQALNNLAVYIEHSDGTKELVRGKLVKLADSSEGIEFTVTKFSTFTLVSVDGLNAVQPANHPYIQGFGADFRPDAFVTRAQMAAMLARNLSSDATAVPVTAAGFADVVATHWAANEIKQAQAAGIMNGLSSSMFAPEGSITRAQMATIAYRWLQKQEADAAVTTGTTSAATTASTSTTAKTANTASFTDVPADLWAAEAIAYVQSAGLMTGYQDGSFKPDGKLTRAEAVKVLNVLFKHSPLTGAATPSFSDVPATHWAYADIEAAAQK</sequence>
<dbReference type="InterPro" id="IPR051465">
    <property type="entry name" value="Cell_Envelope_Struct_Comp"/>
</dbReference>
<reference evidence="3 4" key="1">
    <citation type="submission" date="2018-06" db="EMBL/GenBank/DDBJ databases">
        <title>Isolation of heavy metals resistant Paenibacillus silvae NC2 from Gold-Copper mine in ZiJin, China.</title>
        <authorList>
            <person name="Xu J."/>
            <person name="Mazhar H.S."/>
            <person name="Rensing C."/>
        </authorList>
    </citation>
    <scope>NUCLEOTIDE SEQUENCE [LARGE SCALE GENOMIC DNA]</scope>
    <source>
        <strain evidence="3 4">NC2</strain>
    </source>
</reference>
<evidence type="ECO:0000313" key="4">
    <source>
        <dbReference type="Proteomes" id="UP000249204"/>
    </source>
</evidence>
<name>A0A2W6NCT4_9BACL</name>
<comment type="caution">
    <text evidence="3">The sequence shown here is derived from an EMBL/GenBank/DDBJ whole genome shotgun (WGS) entry which is preliminary data.</text>
</comment>
<feature type="compositionally biased region" description="Low complexity" evidence="1">
    <location>
        <begin position="865"/>
        <end position="879"/>
    </location>
</feature>